<dbReference type="GO" id="GO:0003677">
    <property type="term" value="F:DNA binding"/>
    <property type="evidence" value="ECO:0007669"/>
    <property type="project" value="UniProtKB-KW"/>
</dbReference>
<dbReference type="Pfam" id="PF00239">
    <property type="entry name" value="Resolvase"/>
    <property type="match status" value="1"/>
</dbReference>
<keyword evidence="1" id="KW-0238">DNA-binding</keyword>
<dbReference type="InterPro" id="IPR050639">
    <property type="entry name" value="SSR_resolvase"/>
</dbReference>
<reference evidence="4 5" key="1">
    <citation type="submission" date="2019-03" db="EMBL/GenBank/DDBJ databases">
        <title>Genomic Encyclopedia of Type Strains, Phase IV (KMG-IV): sequencing the most valuable type-strain genomes for metagenomic binning, comparative biology and taxonomic classification.</title>
        <authorList>
            <person name="Goeker M."/>
        </authorList>
    </citation>
    <scope>NUCLEOTIDE SEQUENCE [LARGE SCALE GENOMIC DNA]</scope>
    <source>
        <strain evidence="4 5">DSM 102852</strain>
    </source>
</reference>
<evidence type="ECO:0000313" key="5">
    <source>
        <dbReference type="Proteomes" id="UP000294480"/>
    </source>
</evidence>
<dbReference type="InterPro" id="IPR036162">
    <property type="entry name" value="Resolvase-like_N_sf"/>
</dbReference>
<dbReference type="PANTHER" id="PTHR30461:SF2">
    <property type="entry name" value="SERINE RECOMBINASE PINE-RELATED"/>
    <property type="match status" value="1"/>
</dbReference>
<feature type="domain" description="Resolvase/invertase-type recombinase catalytic" evidence="3">
    <location>
        <begin position="1"/>
        <end position="125"/>
    </location>
</feature>
<evidence type="ECO:0000256" key="2">
    <source>
        <dbReference type="ARBA" id="ARBA00023172"/>
    </source>
</evidence>
<evidence type="ECO:0000259" key="3">
    <source>
        <dbReference type="PROSITE" id="PS51736"/>
    </source>
</evidence>
<gene>
    <name evidence="4" type="ORF">DFR44_1523</name>
</gene>
<keyword evidence="5" id="KW-1185">Reference proteome</keyword>
<protein>
    <submittedName>
        <fullName evidence="4">DNA invertase Pin-like site-specific DNA recombinase</fullName>
    </submittedName>
</protein>
<dbReference type="InterPro" id="IPR006119">
    <property type="entry name" value="Resolv_N"/>
</dbReference>
<organism evidence="4 5">
    <name type="scientific">Hydromonas duriensis</name>
    <dbReference type="NCBI Taxonomy" id="1527608"/>
    <lineage>
        <taxon>Bacteria</taxon>
        <taxon>Pseudomonadati</taxon>
        <taxon>Pseudomonadota</taxon>
        <taxon>Betaproteobacteria</taxon>
        <taxon>Burkholderiales</taxon>
        <taxon>Burkholderiaceae</taxon>
        <taxon>Hydromonas</taxon>
    </lineage>
</organism>
<dbReference type="GO" id="GO:0000150">
    <property type="term" value="F:DNA strand exchange activity"/>
    <property type="evidence" value="ECO:0007669"/>
    <property type="project" value="InterPro"/>
</dbReference>
<evidence type="ECO:0000256" key="1">
    <source>
        <dbReference type="ARBA" id="ARBA00023125"/>
    </source>
</evidence>
<dbReference type="Gene3D" id="3.40.50.1390">
    <property type="entry name" value="Resolvase, N-terminal catalytic domain"/>
    <property type="match status" value="1"/>
</dbReference>
<dbReference type="AlphaFoldDB" id="A0A4R6XZW9"/>
<dbReference type="SUPFAM" id="SSF53041">
    <property type="entry name" value="Resolvase-like"/>
    <property type="match status" value="1"/>
</dbReference>
<name>A0A4R6XZW9_9BURK</name>
<dbReference type="SMART" id="SM00857">
    <property type="entry name" value="Resolvase"/>
    <property type="match status" value="1"/>
</dbReference>
<dbReference type="EMBL" id="SNZE01000052">
    <property type="protein sequence ID" value="TDR27034.1"/>
    <property type="molecule type" value="Genomic_DNA"/>
</dbReference>
<dbReference type="PANTHER" id="PTHR30461">
    <property type="entry name" value="DNA-INVERTASE FROM LAMBDOID PROPHAGE"/>
    <property type="match status" value="1"/>
</dbReference>
<sequence length="181" mass="20194">MLDLRLYAECCGYDVVGVWKEAVSEKSNQYMQRNNIMALAKVGSIDVILVKKLSRWCNSIMDLTASVQVLNNCGVSLMAQNGLQFDLESSEGKLMSSMMSALADFESDLLSERVRSGILEAQARGVVFGRRKGQRFKSDSLAPKVLELVENGHSYRQVGLMLNISKNTVLDIVKRNRINNL</sequence>
<dbReference type="Proteomes" id="UP000294480">
    <property type="component" value="Unassembled WGS sequence"/>
</dbReference>
<evidence type="ECO:0000313" key="4">
    <source>
        <dbReference type="EMBL" id="TDR27034.1"/>
    </source>
</evidence>
<comment type="caution">
    <text evidence="4">The sequence shown here is derived from an EMBL/GenBank/DDBJ whole genome shotgun (WGS) entry which is preliminary data.</text>
</comment>
<dbReference type="PROSITE" id="PS51736">
    <property type="entry name" value="RECOMBINASES_3"/>
    <property type="match status" value="1"/>
</dbReference>
<keyword evidence="2" id="KW-0233">DNA recombination</keyword>
<proteinExistence type="predicted"/>
<accession>A0A4R6XZW9</accession>